<keyword evidence="1" id="KW-0812">Transmembrane</keyword>
<organism evidence="2 4">
    <name type="scientific">Rotaria sordida</name>
    <dbReference type="NCBI Taxonomy" id="392033"/>
    <lineage>
        <taxon>Eukaryota</taxon>
        <taxon>Metazoa</taxon>
        <taxon>Spiralia</taxon>
        <taxon>Gnathifera</taxon>
        <taxon>Rotifera</taxon>
        <taxon>Eurotatoria</taxon>
        <taxon>Bdelloidea</taxon>
        <taxon>Philodinida</taxon>
        <taxon>Philodinidae</taxon>
        <taxon>Rotaria</taxon>
    </lineage>
</organism>
<feature type="transmembrane region" description="Helical" evidence="1">
    <location>
        <begin position="31"/>
        <end position="52"/>
    </location>
</feature>
<proteinExistence type="predicted"/>
<protein>
    <submittedName>
        <fullName evidence="2">Uncharacterized protein</fullName>
    </submittedName>
</protein>
<accession>A0A818TPB1</accession>
<evidence type="ECO:0000313" key="2">
    <source>
        <dbReference type="EMBL" id="CAF3686573.1"/>
    </source>
</evidence>
<keyword evidence="1" id="KW-0472">Membrane</keyword>
<keyword evidence="1" id="KW-1133">Transmembrane helix</keyword>
<gene>
    <name evidence="3" type="ORF">FNK824_LOCUS14664</name>
    <name evidence="2" type="ORF">JBS370_LOCUS8559</name>
</gene>
<dbReference type="Proteomes" id="UP000663836">
    <property type="component" value="Unassembled WGS sequence"/>
</dbReference>
<evidence type="ECO:0000256" key="1">
    <source>
        <dbReference type="SAM" id="Phobius"/>
    </source>
</evidence>
<dbReference type="EMBL" id="CAJOBE010002045">
    <property type="protein sequence ID" value="CAF3795034.1"/>
    <property type="molecule type" value="Genomic_DNA"/>
</dbReference>
<name>A0A818TPB1_9BILA</name>
<evidence type="ECO:0000313" key="3">
    <source>
        <dbReference type="EMBL" id="CAF3795034.1"/>
    </source>
</evidence>
<dbReference type="Proteomes" id="UP000663874">
    <property type="component" value="Unassembled WGS sequence"/>
</dbReference>
<sequence length="337" mass="37103">MFFFNGRIRNPNIIPIVVADRSYTHKVGHSCIIAGCLPITIGLSLIITGLISETKKTTLIGIGVISLGVGFFLTTLVCFYAKLNICYHNWAYGQNVVPLNIETPQQATTTGATSMSPFTESLSVTQKIQSRIPFVPSTSMTMLSDLEINKVIIARSIKIDKTTIIQSPLNDDHREKLSKLNLRSLPSVYQQALLEVRATSEGREDTNTWCCKNGNPARMKVITTTFIRWEPTGQTQAVLVGYSDCGFGGWSKCSTYGIEHIPTSHIDYGHELVPDIENSQCPENHIVCCKSMVPVAGIRDFNRVVAEWSKLQATHPEATLANLIVTLQNNGLSSLEG</sequence>
<dbReference type="EMBL" id="CAJOBD010000550">
    <property type="protein sequence ID" value="CAF3686573.1"/>
    <property type="molecule type" value="Genomic_DNA"/>
</dbReference>
<reference evidence="2" key="1">
    <citation type="submission" date="2021-02" db="EMBL/GenBank/DDBJ databases">
        <authorList>
            <person name="Nowell W R."/>
        </authorList>
    </citation>
    <scope>NUCLEOTIDE SEQUENCE</scope>
</reference>
<comment type="caution">
    <text evidence="2">The sequence shown here is derived from an EMBL/GenBank/DDBJ whole genome shotgun (WGS) entry which is preliminary data.</text>
</comment>
<feature type="transmembrane region" description="Helical" evidence="1">
    <location>
        <begin position="58"/>
        <end position="81"/>
    </location>
</feature>
<evidence type="ECO:0000313" key="4">
    <source>
        <dbReference type="Proteomes" id="UP000663836"/>
    </source>
</evidence>
<dbReference type="AlphaFoldDB" id="A0A818TPB1"/>